<organism evidence="1 2">
    <name type="scientific">Micromonospora viridifaciens</name>
    <dbReference type="NCBI Taxonomy" id="1881"/>
    <lineage>
        <taxon>Bacteria</taxon>
        <taxon>Bacillati</taxon>
        <taxon>Actinomycetota</taxon>
        <taxon>Actinomycetes</taxon>
        <taxon>Micromonosporales</taxon>
        <taxon>Micromonosporaceae</taxon>
        <taxon>Micromonospora</taxon>
    </lineage>
</organism>
<protein>
    <submittedName>
        <fullName evidence="1">Uncharacterized protein</fullName>
    </submittedName>
</protein>
<proteinExistence type="predicted"/>
<name>A0A1C4YVC2_MICVI</name>
<dbReference type="Proteomes" id="UP000198242">
    <property type="component" value="Chromosome I"/>
</dbReference>
<accession>A0A1C4YVC2</accession>
<keyword evidence="2" id="KW-1185">Reference proteome</keyword>
<evidence type="ECO:0000313" key="1">
    <source>
        <dbReference type="EMBL" id="SCF24620.1"/>
    </source>
</evidence>
<reference evidence="2" key="1">
    <citation type="submission" date="2016-06" db="EMBL/GenBank/DDBJ databases">
        <authorList>
            <person name="Varghese N."/>
            <person name="Submissions Spin"/>
        </authorList>
    </citation>
    <scope>NUCLEOTIDE SEQUENCE [LARGE SCALE GENOMIC DNA]</scope>
    <source>
        <strain evidence="2">DSM 43909</strain>
    </source>
</reference>
<gene>
    <name evidence="1" type="ORF">GA0074695_4740</name>
</gene>
<dbReference type="OrthoDB" id="4485313at2"/>
<sequence length="154" mass="17316">MAELLGTVEGVVKPDRRLVPVLGAGWNGSSFLPEFTSSRVCYADRDFIYLTSISQWHRATVILEAWDSEPPADPEAEVTDTAQLDLSRGQVYVSSSLLEARVSPLLTVGPPGRYVVRVDVRGRSELRRRLESMDWTEDLTDVEQFWVGFWPVST</sequence>
<evidence type="ECO:0000313" key="2">
    <source>
        <dbReference type="Proteomes" id="UP000198242"/>
    </source>
</evidence>
<dbReference type="AlphaFoldDB" id="A0A1C4YVC2"/>
<dbReference type="EMBL" id="LT607411">
    <property type="protein sequence ID" value="SCF24620.1"/>
    <property type="molecule type" value="Genomic_DNA"/>
</dbReference>
<dbReference type="RefSeq" id="WP_089008191.1">
    <property type="nucleotide sequence ID" value="NZ_LT607411.1"/>
</dbReference>